<dbReference type="EMBL" id="JAGSPB010000001">
    <property type="protein sequence ID" value="MBV7265305.1"/>
    <property type="molecule type" value="Genomic_DNA"/>
</dbReference>
<feature type="chain" id="PRO_5046937779" evidence="1">
    <location>
        <begin position="24"/>
        <end position="257"/>
    </location>
</feature>
<organism evidence="2 3">
    <name type="scientific">Erythrobacter ani</name>
    <dbReference type="NCBI Taxonomy" id="2827235"/>
    <lineage>
        <taxon>Bacteria</taxon>
        <taxon>Pseudomonadati</taxon>
        <taxon>Pseudomonadota</taxon>
        <taxon>Alphaproteobacteria</taxon>
        <taxon>Sphingomonadales</taxon>
        <taxon>Erythrobacteraceae</taxon>
        <taxon>Erythrobacter/Porphyrobacter group</taxon>
        <taxon>Erythrobacter</taxon>
    </lineage>
</organism>
<dbReference type="Pfam" id="PF02585">
    <property type="entry name" value="PIG-L"/>
    <property type="match status" value="1"/>
</dbReference>
<dbReference type="RefSeq" id="WP_218315782.1">
    <property type="nucleotide sequence ID" value="NZ_JAGSPB010000001.1"/>
</dbReference>
<dbReference type="Proteomes" id="UP000699975">
    <property type="component" value="Unassembled WGS sequence"/>
</dbReference>
<comment type="caution">
    <text evidence="2">The sequence shown here is derived from an EMBL/GenBank/DDBJ whole genome shotgun (WGS) entry which is preliminary data.</text>
</comment>
<proteinExistence type="predicted"/>
<dbReference type="PANTHER" id="PTHR12993:SF26">
    <property type="entry name" value="1D-MYO-INOSITOL 2-ACETAMIDO-2-DEOXY-ALPHA-D-GLUCOPYRANOSIDE DEACETYLASE"/>
    <property type="match status" value="1"/>
</dbReference>
<evidence type="ECO:0000313" key="2">
    <source>
        <dbReference type="EMBL" id="MBV7265305.1"/>
    </source>
</evidence>
<keyword evidence="3" id="KW-1185">Reference proteome</keyword>
<accession>A0ABS6SJY7</accession>
<dbReference type="PANTHER" id="PTHR12993">
    <property type="entry name" value="N-ACETYLGLUCOSAMINYL-PHOSPHATIDYLINOSITOL DE-N-ACETYLASE-RELATED"/>
    <property type="match status" value="1"/>
</dbReference>
<feature type="signal peptide" evidence="1">
    <location>
        <begin position="1"/>
        <end position="23"/>
    </location>
</feature>
<protein>
    <submittedName>
        <fullName evidence="2">PIG-L family deacetylase</fullName>
    </submittedName>
</protein>
<sequence>MKKTSWAIAAILLLGAPVTGAMAQPDGEPRSVLIVLAHPDDELVFAPAIAAETRAGSQVRLLYATSGDAGPGVSDFSKGNALAQAREAEATCAADALGAETVDFLRLGDGTLTSRPRADGSPAKKLLGILKNEIVDRAPDIVVTWGPDGGYGHGDHRMVSALVTQSIQQRTEGSRPDLLFPAMIHTPLPDVLQAQGWTTTAPDLALVRKPYSDADLAAAAAATQCHKTQFDDATRSALVPGFHAAVWKGEVAFRSAF</sequence>
<name>A0ABS6SJY7_9SPHN</name>
<dbReference type="InterPro" id="IPR003737">
    <property type="entry name" value="GlcNAc_PI_deacetylase-related"/>
</dbReference>
<evidence type="ECO:0000256" key="1">
    <source>
        <dbReference type="SAM" id="SignalP"/>
    </source>
</evidence>
<evidence type="ECO:0000313" key="3">
    <source>
        <dbReference type="Proteomes" id="UP000699975"/>
    </source>
</evidence>
<reference evidence="2 3" key="1">
    <citation type="submission" date="2021-04" db="EMBL/GenBank/DDBJ databases">
        <authorList>
            <person name="Pira H."/>
            <person name="Risdian C."/>
            <person name="Wink J."/>
        </authorList>
    </citation>
    <scope>NUCLEOTIDE SEQUENCE [LARGE SCALE GENOMIC DNA]</scope>
    <source>
        <strain evidence="2 3">WH131</strain>
    </source>
</reference>
<gene>
    <name evidence="2" type="ORF">KCG45_03880</name>
</gene>
<keyword evidence="1" id="KW-0732">Signal</keyword>